<dbReference type="OrthoDB" id="442970at2759"/>
<proteinExistence type="inferred from homology"/>
<dbReference type="FunFam" id="2.40.100.10:FF:000007">
    <property type="entry name" value="Peptidyl-prolyl cis-trans isomerase CWC27 homolog"/>
    <property type="match status" value="1"/>
</dbReference>
<dbReference type="PRINTS" id="PR00153">
    <property type="entry name" value="CSAPPISMRASE"/>
</dbReference>
<reference evidence="9" key="1">
    <citation type="submission" date="2022-01" db="UniProtKB">
        <authorList>
            <consortium name="EnsemblMetazoa"/>
        </authorList>
    </citation>
    <scope>IDENTIFICATION</scope>
</reference>
<evidence type="ECO:0000313" key="9">
    <source>
        <dbReference type="EnsemblMetazoa" id="XP_014250425.1"/>
    </source>
</evidence>
<evidence type="ECO:0000256" key="5">
    <source>
        <dbReference type="ARBA" id="ARBA00042090"/>
    </source>
</evidence>
<name>A0A8I6RPY1_CIMLE</name>
<comment type="subcellular location">
    <subcellularLocation>
        <location evidence="1">Nucleus</location>
    </subcellularLocation>
</comment>
<feature type="domain" description="PPIase cyclophilin-type" evidence="8">
    <location>
        <begin position="11"/>
        <end position="166"/>
    </location>
</feature>
<dbReference type="Gene3D" id="2.40.100.10">
    <property type="entry name" value="Cyclophilin-like"/>
    <property type="match status" value="1"/>
</dbReference>
<dbReference type="CDD" id="cd01925">
    <property type="entry name" value="cyclophilin_CeCYP16-like"/>
    <property type="match status" value="1"/>
</dbReference>
<dbReference type="Proteomes" id="UP000494040">
    <property type="component" value="Unassembled WGS sequence"/>
</dbReference>
<dbReference type="InterPro" id="IPR020892">
    <property type="entry name" value="Cyclophilin-type_PPIase_CS"/>
</dbReference>
<dbReference type="InterPro" id="IPR002130">
    <property type="entry name" value="Cyclophilin-type_PPIase_dom"/>
</dbReference>
<dbReference type="KEGG" id="clec:106667179"/>
<feature type="compositionally biased region" description="Basic and acidic residues" evidence="7">
    <location>
        <begin position="262"/>
        <end position="291"/>
    </location>
</feature>
<dbReference type="RefSeq" id="XP_014250425.1">
    <property type="nucleotide sequence ID" value="XM_014394939.2"/>
</dbReference>
<dbReference type="AlphaFoldDB" id="A0A8I6RPY1"/>
<evidence type="ECO:0000256" key="2">
    <source>
        <dbReference type="ARBA" id="ARBA00007365"/>
    </source>
</evidence>
<keyword evidence="3" id="KW-0539">Nucleus</keyword>
<dbReference type="InterPro" id="IPR044666">
    <property type="entry name" value="Cyclophilin_A-like"/>
</dbReference>
<dbReference type="InterPro" id="IPR029000">
    <property type="entry name" value="Cyclophilin-like_dom_sf"/>
</dbReference>
<dbReference type="PANTHER" id="PTHR45625">
    <property type="entry name" value="PEPTIDYL-PROLYL CIS-TRANS ISOMERASE-RELATED"/>
    <property type="match status" value="1"/>
</dbReference>
<organism evidence="9 10">
    <name type="scientific">Cimex lectularius</name>
    <name type="common">Bed bug</name>
    <name type="synonym">Acanthia lectularia</name>
    <dbReference type="NCBI Taxonomy" id="79782"/>
    <lineage>
        <taxon>Eukaryota</taxon>
        <taxon>Metazoa</taxon>
        <taxon>Ecdysozoa</taxon>
        <taxon>Arthropoda</taxon>
        <taxon>Hexapoda</taxon>
        <taxon>Insecta</taxon>
        <taxon>Pterygota</taxon>
        <taxon>Neoptera</taxon>
        <taxon>Paraneoptera</taxon>
        <taxon>Hemiptera</taxon>
        <taxon>Heteroptera</taxon>
        <taxon>Panheteroptera</taxon>
        <taxon>Cimicomorpha</taxon>
        <taxon>Cimicidae</taxon>
        <taxon>Cimex</taxon>
    </lineage>
</organism>
<evidence type="ECO:0000313" key="10">
    <source>
        <dbReference type="Proteomes" id="UP000494040"/>
    </source>
</evidence>
<feature type="region of interest" description="Disordered" evidence="7">
    <location>
        <begin position="259"/>
        <end position="361"/>
    </location>
</feature>
<evidence type="ECO:0000256" key="3">
    <source>
        <dbReference type="ARBA" id="ARBA00023242"/>
    </source>
</evidence>
<dbReference type="PROSITE" id="PS50072">
    <property type="entry name" value="CSA_PPIASE_2"/>
    <property type="match status" value="1"/>
</dbReference>
<sequence length="460" mass="52243">MSTIYIQEPPTYGKVLLKTTVGDIDIELWSKEAPLACRNFVQLCMENYYNNTTFHRVIKGFIAQGGDPTGTGNGGESIYGEPFKDEFHTRLRFNKRGLVAMANAGKNDNGSQFFFTLGATPELQNKHTIFGKVGGDTIYNMIKLEEGEIVDEDRPVYPQKINSTEILLNPFTDIVPRERELPKIAEKPQKKKEIQGVKDFKLLSFGDEAEEDEETLLEANKEYSNKSKAVPGLVEEPLPVEPEITEPKLTGLEYVRQKLSKKSGDTKQEEKTVVQDSPTDKSIIKDKAETDTKDEETPDNTGKTSPDSSESKPSVKKDIKKAHKRDKSSESNTDDEMVKRPEKKKVKSVETSVEVKANSKKHTTNEEYLALTNMYAHLKRTKSNKKTTEDLTLQKFRDFQNKIRSLKNSDSSDKTNEWVTHELIASESREILAKDANTMSDDWYDITDPRNAINKRKRKE</sequence>
<dbReference type="Pfam" id="PF00160">
    <property type="entry name" value="Pro_isomerase"/>
    <property type="match status" value="1"/>
</dbReference>
<evidence type="ECO:0000256" key="4">
    <source>
        <dbReference type="ARBA" id="ARBA00040027"/>
    </source>
</evidence>
<evidence type="ECO:0000256" key="1">
    <source>
        <dbReference type="ARBA" id="ARBA00004123"/>
    </source>
</evidence>
<accession>A0A8I6RPY1</accession>
<dbReference type="PANTHER" id="PTHR45625:SF6">
    <property type="entry name" value="SPLICEOSOME-ASSOCIATED PROTEIN CWC27 HOMOLOG"/>
    <property type="match status" value="1"/>
</dbReference>
<feature type="compositionally biased region" description="Polar residues" evidence="7">
    <location>
        <begin position="299"/>
        <end position="308"/>
    </location>
</feature>
<comment type="similarity">
    <text evidence="2">Belongs to the cyclophilin-type PPIase family.</text>
</comment>
<dbReference type="OMA" id="EWVTHEL"/>
<dbReference type="GeneID" id="106667179"/>
<evidence type="ECO:0000256" key="6">
    <source>
        <dbReference type="ARBA" id="ARBA00046368"/>
    </source>
</evidence>
<dbReference type="GO" id="GO:0003755">
    <property type="term" value="F:peptidyl-prolyl cis-trans isomerase activity"/>
    <property type="evidence" value="ECO:0007669"/>
    <property type="project" value="InterPro"/>
</dbReference>
<evidence type="ECO:0000256" key="7">
    <source>
        <dbReference type="SAM" id="MobiDB-lite"/>
    </source>
</evidence>
<protein>
    <recommendedName>
        <fullName evidence="4">Spliceosome-associated protein CWC27 homolog</fullName>
    </recommendedName>
    <alternativeName>
        <fullName evidence="5">Probable inactive peptidyl-prolyl cis-trans isomerase CWC27 homolog</fullName>
    </alternativeName>
</protein>
<dbReference type="GO" id="GO:0006457">
    <property type="term" value="P:protein folding"/>
    <property type="evidence" value="ECO:0007669"/>
    <property type="project" value="InterPro"/>
</dbReference>
<evidence type="ECO:0000259" key="8">
    <source>
        <dbReference type="PROSITE" id="PS50072"/>
    </source>
</evidence>
<comment type="subunit">
    <text evidence="6">Part of the activated spliceosome B/catalytic step 1 spliceosome, one of the forms of the spliceosome which has a well-formed active site but still cannot catalyze the branching reaction and is composed at least of 52 proteins, the U2, U5 and U6 snRNAs and the pre-mRNA. Recruited during early steps of activated spliceosome B maturation, it is probably one of the first proteins released from this complex as he matures to the spliceosome C complex. Component of the minor spliceosome, which splices U12-type introns.</text>
</comment>
<dbReference type="PROSITE" id="PS00170">
    <property type="entry name" value="CSA_PPIASE_1"/>
    <property type="match status" value="1"/>
</dbReference>
<dbReference type="EnsemblMetazoa" id="XM_014394939.2">
    <property type="protein sequence ID" value="XP_014250425.1"/>
    <property type="gene ID" value="LOC106667179"/>
</dbReference>
<keyword evidence="10" id="KW-1185">Reference proteome</keyword>
<dbReference type="GO" id="GO:0071013">
    <property type="term" value="C:catalytic step 2 spliceosome"/>
    <property type="evidence" value="ECO:0007669"/>
    <property type="project" value="TreeGrafter"/>
</dbReference>
<dbReference type="SUPFAM" id="SSF50891">
    <property type="entry name" value="Cyclophilin-like"/>
    <property type="match status" value="1"/>
</dbReference>